<dbReference type="EMBL" id="JAACJK010000219">
    <property type="protein sequence ID" value="KAF5317121.1"/>
    <property type="molecule type" value="Genomic_DNA"/>
</dbReference>
<sequence length="402" mass="43552">MPQQLLLTLNDVSGFSFSPGPQHPSLASNDAGESPEPKSTMSTTVVDHTHKTNPPARCDTNTTSFHVANQGVEVADEGDAVVGCGMYCWEYKCHSPAAAVARCRLVSENTRLPRIVLQQTKTLPRSRVVVIVSDCVLWVSERTFHPHTGHSLGGLRSSHFTLDDGTIRKCVRWKPTARSAHIALRGVAVPRGAPTVAQSKHYSHATTPFNRGSPSKITSPRRPSRRSSCCCCTCSPTNRKSVDTICDVAKQGMVRGLPWHALQGQTFTMTLQGAGGAGLRESGYRVFAGCPNLVMDLGTDVLLQVFQKGPQTMSLSSGTWKIDDKGGTPDPGELTATTLRSFCIDPLHLAQVPLLRPDPPRYGRRHQLEDADDEEPFPLKVSTGRRGRSLSMSMTDSSSALA</sequence>
<proteinExistence type="predicted"/>
<dbReference type="Gene3D" id="1.25.10.10">
    <property type="entry name" value="Leucine-rich Repeat Variant"/>
    <property type="match status" value="1"/>
</dbReference>
<feature type="compositionally biased region" description="Polar residues" evidence="1">
    <location>
        <begin position="200"/>
        <end position="217"/>
    </location>
</feature>
<dbReference type="Proteomes" id="UP000541558">
    <property type="component" value="Unassembled WGS sequence"/>
</dbReference>
<comment type="caution">
    <text evidence="2">The sequence shown here is derived from an EMBL/GenBank/DDBJ whole genome shotgun (WGS) entry which is preliminary data.</text>
</comment>
<name>A0A8H5B5M9_9AGAR</name>
<reference evidence="2 3" key="1">
    <citation type="journal article" date="2020" name="ISME J.">
        <title>Uncovering the hidden diversity of litter-decomposition mechanisms in mushroom-forming fungi.</title>
        <authorList>
            <person name="Floudas D."/>
            <person name="Bentzer J."/>
            <person name="Ahren D."/>
            <person name="Johansson T."/>
            <person name="Persson P."/>
            <person name="Tunlid A."/>
        </authorList>
    </citation>
    <scope>NUCLEOTIDE SEQUENCE [LARGE SCALE GENOMIC DNA]</scope>
    <source>
        <strain evidence="2 3">CBS 175.51</strain>
    </source>
</reference>
<evidence type="ECO:0000313" key="3">
    <source>
        <dbReference type="Proteomes" id="UP000541558"/>
    </source>
</evidence>
<dbReference type="AlphaFoldDB" id="A0A8H5B5M9"/>
<feature type="compositionally biased region" description="Basic and acidic residues" evidence="1">
    <location>
        <begin position="358"/>
        <end position="369"/>
    </location>
</feature>
<gene>
    <name evidence="2" type="ORF">D9611_003502</name>
</gene>
<keyword evidence="3" id="KW-1185">Reference proteome</keyword>
<feature type="region of interest" description="Disordered" evidence="1">
    <location>
        <begin position="355"/>
        <end position="402"/>
    </location>
</feature>
<accession>A0A8H5B5M9</accession>
<evidence type="ECO:0000313" key="2">
    <source>
        <dbReference type="EMBL" id="KAF5317121.1"/>
    </source>
</evidence>
<feature type="compositionally biased region" description="Polar residues" evidence="1">
    <location>
        <begin position="37"/>
        <end position="46"/>
    </location>
</feature>
<organism evidence="2 3">
    <name type="scientific">Ephemerocybe angulata</name>
    <dbReference type="NCBI Taxonomy" id="980116"/>
    <lineage>
        <taxon>Eukaryota</taxon>
        <taxon>Fungi</taxon>
        <taxon>Dikarya</taxon>
        <taxon>Basidiomycota</taxon>
        <taxon>Agaricomycotina</taxon>
        <taxon>Agaricomycetes</taxon>
        <taxon>Agaricomycetidae</taxon>
        <taxon>Agaricales</taxon>
        <taxon>Agaricineae</taxon>
        <taxon>Psathyrellaceae</taxon>
        <taxon>Ephemerocybe</taxon>
    </lineage>
</organism>
<feature type="region of interest" description="Disordered" evidence="1">
    <location>
        <begin position="200"/>
        <end position="224"/>
    </location>
</feature>
<protein>
    <submittedName>
        <fullName evidence="2">Uncharacterized protein</fullName>
    </submittedName>
</protein>
<feature type="compositionally biased region" description="Low complexity" evidence="1">
    <location>
        <begin position="389"/>
        <end position="402"/>
    </location>
</feature>
<feature type="region of interest" description="Disordered" evidence="1">
    <location>
        <begin position="18"/>
        <end position="58"/>
    </location>
</feature>
<dbReference type="InterPro" id="IPR011989">
    <property type="entry name" value="ARM-like"/>
</dbReference>
<dbReference type="OrthoDB" id="3061406at2759"/>
<evidence type="ECO:0000256" key="1">
    <source>
        <dbReference type="SAM" id="MobiDB-lite"/>
    </source>
</evidence>